<feature type="compositionally biased region" description="Basic and acidic residues" evidence="1">
    <location>
        <begin position="1"/>
        <end position="14"/>
    </location>
</feature>
<evidence type="ECO:0000256" key="1">
    <source>
        <dbReference type="SAM" id="MobiDB-lite"/>
    </source>
</evidence>
<gene>
    <name evidence="3" type="ORF">AQPE_1142</name>
</gene>
<dbReference type="Proteomes" id="UP001193389">
    <property type="component" value="Chromosome"/>
</dbReference>
<accession>A0A5K7S6L9</accession>
<proteinExistence type="predicted"/>
<keyword evidence="2" id="KW-0812">Transmembrane</keyword>
<name>A0A5K7S6L9_9BACT</name>
<organism evidence="3 4">
    <name type="scientific">Aquipluma nitroreducens</name>
    <dbReference type="NCBI Taxonomy" id="2010828"/>
    <lineage>
        <taxon>Bacteria</taxon>
        <taxon>Pseudomonadati</taxon>
        <taxon>Bacteroidota</taxon>
        <taxon>Bacteroidia</taxon>
        <taxon>Marinilabiliales</taxon>
        <taxon>Prolixibacteraceae</taxon>
        <taxon>Aquipluma</taxon>
    </lineage>
</organism>
<dbReference type="RefSeq" id="WP_318350024.1">
    <property type="nucleotide sequence ID" value="NZ_AP018694.1"/>
</dbReference>
<feature type="transmembrane region" description="Helical" evidence="2">
    <location>
        <begin position="51"/>
        <end position="73"/>
    </location>
</feature>
<dbReference type="AlphaFoldDB" id="A0A5K7S6L9"/>
<reference evidence="3" key="1">
    <citation type="journal article" date="2020" name="Int. J. Syst. Evol. Microbiol.">
        <title>Aquipluma nitroreducens gen. nov. sp. nov., a novel facultatively anaerobic bacterium isolated from a freshwater lake.</title>
        <authorList>
            <person name="Watanabe M."/>
            <person name="Kojima H."/>
            <person name="Fukui M."/>
        </authorList>
    </citation>
    <scope>NUCLEOTIDE SEQUENCE</scope>
    <source>
        <strain evidence="3">MeG22</strain>
    </source>
</reference>
<dbReference type="EMBL" id="AP018694">
    <property type="protein sequence ID" value="BBE16994.1"/>
    <property type="molecule type" value="Genomic_DNA"/>
</dbReference>
<keyword evidence="2" id="KW-0472">Membrane</keyword>
<dbReference type="KEGG" id="anf:AQPE_1142"/>
<evidence type="ECO:0000256" key="2">
    <source>
        <dbReference type="SAM" id="Phobius"/>
    </source>
</evidence>
<keyword evidence="2" id="KW-1133">Transmembrane helix</keyword>
<evidence type="ECO:0000313" key="3">
    <source>
        <dbReference type="EMBL" id="BBE16994.1"/>
    </source>
</evidence>
<evidence type="ECO:0000313" key="4">
    <source>
        <dbReference type="Proteomes" id="UP001193389"/>
    </source>
</evidence>
<sequence length="148" mass="16701">MYKEEENSKPEFMKRPGTNPFRTPDGYFDSIEDRIIREIQLTEKKKPNSSVIFRILKPAFGIAASLTLVYFLATYPFTNKVNTKVSSAYSAPIKADSSLNFLLIDESTLVNAIFSDEKSPVADINPDEMLAYLSSGLNEVEIYSEIQN</sequence>
<protein>
    <submittedName>
        <fullName evidence="3">Uncharacterized protein</fullName>
    </submittedName>
</protein>
<keyword evidence="4" id="KW-1185">Reference proteome</keyword>
<feature type="region of interest" description="Disordered" evidence="1">
    <location>
        <begin position="1"/>
        <end position="25"/>
    </location>
</feature>